<dbReference type="Gene3D" id="3.40.50.300">
    <property type="entry name" value="P-loop containing nucleotide triphosphate hydrolases"/>
    <property type="match status" value="1"/>
</dbReference>
<accession>M1UUS4</accession>
<evidence type="ECO:0000259" key="3">
    <source>
        <dbReference type="Pfam" id="PF06807"/>
    </source>
</evidence>
<dbReference type="Pfam" id="PF16575">
    <property type="entry name" value="CLP1_P"/>
    <property type="match status" value="2"/>
</dbReference>
<dbReference type="InterPro" id="IPR027417">
    <property type="entry name" value="P-loop_NTPase"/>
</dbReference>
<dbReference type="GO" id="GO:0006388">
    <property type="term" value="P:tRNA splicing, via endonucleolytic cleavage and ligation"/>
    <property type="evidence" value="ECO:0007669"/>
    <property type="project" value="TreeGrafter"/>
</dbReference>
<evidence type="ECO:0000259" key="5">
    <source>
        <dbReference type="Pfam" id="PF16575"/>
    </source>
</evidence>
<feature type="domain" description="Clp1 N-terminal" evidence="4">
    <location>
        <begin position="26"/>
        <end position="118"/>
    </location>
</feature>
<keyword evidence="1" id="KW-0547">Nucleotide-binding</keyword>
<evidence type="ECO:0000256" key="2">
    <source>
        <dbReference type="ARBA" id="ARBA00022840"/>
    </source>
</evidence>
<dbReference type="GeneID" id="16995802"/>
<dbReference type="GO" id="GO:0005634">
    <property type="term" value="C:nucleus"/>
    <property type="evidence" value="ECO:0007669"/>
    <property type="project" value="TreeGrafter"/>
</dbReference>
<dbReference type="OMA" id="VQYVNCH"/>
<dbReference type="RefSeq" id="XP_005537677.1">
    <property type="nucleotide sequence ID" value="XM_005537620.1"/>
</dbReference>
<evidence type="ECO:0000256" key="1">
    <source>
        <dbReference type="ARBA" id="ARBA00022741"/>
    </source>
</evidence>
<dbReference type="GO" id="GO:0005524">
    <property type="term" value="F:ATP binding"/>
    <property type="evidence" value="ECO:0007669"/>
    <property type="project" value="UniProtKB-KW"/>
</dbReference>
<dbReference type="GO" id="GO:0051731">
    <property type="term" value="F:polynucleotide 5'-hydroxyl-kinase activity"/>
    <property type="evidence" value="ECO:0007669"/>
    <property type="project" value="InterPro"/>
</dbReference>
<gene>
    <name evidence="6" type="ORF">CYME_CMO312C</name>
</gene>
<dbReference type="Proteomes" id="UP000007014">
    <property type="component" value="Chromosome 15"/>
</dbReference>
<organism evidence="6 7">
    <name type="scientific">Cyanidioschyzon merolae (strain NIES-3377 / 10D)</name>
    <name type="common">Unicellular red alga</name>
    <dbReference type="NCBI Taxonomy" id="280699"/>
    <lineage>
        <taxon>Eukaryota</taxon>
        <taxon>Rhodophyta</taxon>
        <taxon>Bangiophyceae</taxon>
        <taxon>Cyanidiales</taxon>
        <taxon>Cyanidiaceae</taxon>
        <taxon>Cyanidioschyzon</taxon>
    </lineage>
</organism>
<dbReference type="Pfam" id="PF16573">
    <property type="entry name" value="CLP1_N"/>
    <property type="match status" value="1"/>
</dbReference>
<reference evidence="6 7" key="2">
    <citation type="journal article" date="2007" name="BMC Biol.">
        <title>A 100%-complete sequence reveals unusually simple genomic features in the hot-spring red alga Cyanidioschyzon merolae.</title>
        <authorList>
            <person name="Nozaki H."/>
            <person name="Takano H."/>
            <person name="Misumi O."/>
            <person name="Terasawa K."/>
            <person name="Matsuzaki M."/>
            <person name="Maruyama S."/>
            <person name="Nishida K."/>
            <person name="Yagisawa F."/>
            <person name="Yoshida Y."/>
            <person name="Fujiwara T."/>
            <person name="Takio S."/>
            <person name="Tamura K."/>
            <person name="Chung S.J."/>
            <person name="Nakamura S."/>
            <person name="Kuroiwa H."/>
            <person name="Tanaka K."/>
            <person name="Sato N."/>
            <person name="Kuroiwa T."/>
        </authorList>
    </citation>
    <scope>NUCLEOTIDE SEQUENCE [LARGE SCALE GENOMIC DNA]</scope>
    <source>
        <strain evidence="6 7">10D</strain>
    </source>
</reference>
<dbReference type="InterPro" id="IPR038238">
    <property type="entry name" value="Clp1_C_sf"/>
</dbReference>
<dbReference type="HOGENOM" id="CLU_018195_3_1_1"/>
<dbReference type="GO" id="GO:0031124">
    <property type="term" value="P:mRNA 3'-end processing"/>
    <property type="evidence" value="ECO:0007669"/>
    <property type="project" value="InterPro"/>
</dbReference>
<dbReference type="STRING" id="280699.M1UUS4"/>
<keyword evidence="2" id="KW-0067">ATP-binding</keyword>
<name>M1UUS4_CYAM1</name>
<dbReference type="InterPro" id="IPR038239">
    <property type="entry name" value="Clp1_N_sf"/>
</dbReference>
<reference evidence="6 7" key="1">
    <citation type="journal article" date="2004" name="Nature">
        <title>Genome sequence of the ultrasmall unicellular red alga Cyanidioschyzon merolae 10D.</title>
        <authorList>
            <person name="Matsuzaki M."/>
            <person name="Misumi O."/>
            <person name="Shin-i T."/>
            <person name="Maruyama S."/>
            <person name="Takahara M."/>
            <person name="Miyagishima S."/>
            <person name="Mori T."/>
            <person name="Nishida K."/>
            <person name="Yagisawa F."/>
            <person name="Nishida K."/>
            <person name="Yoshida Y."/>
            <person name="Nishimura Y."/>
            <person name="Nakao S."/>
            <person name="Kobayashi T."/>
            <person name="Momoyama Y."/>
            <person name="Higashiyama T."/>
            <person name="Minoda A."/>
            <person name="Sano M."/>
            <person name="Nomoto H."/>
            <person name="Oishi K."/>
            <person name="Hayashi H."/>
            <person name="Ohta F."/>
            <person name="Nishizaka S."/>
            <person name="Haga S."/>
            <person name="Miura S."/>
            <person name="Morishita T."/>
            <person name="Kabeya Y."/>
            <person name="Terasawa K."/>
            <person name="Suzuki Y."/>
            <person name="Ishii Y."/>
            <person name="Asakawa S."/>
            <person name="Takano H."/>
            <person name="Ohta N."/>
            <person name="Kuroiwa H."/>
            <person name="Tanaka K."/>
            <person name="Shimizu N."/>
            <person name="Sugano S."/>
            <person name="Sato N."/>
            <person name="Nozaki H."/>
            <person name="Ogasawara N."/>
            <person name="Kohara Y."/>
            <person name="Kuroiwa T."/>
        </authorList>
    </citation>
    <scope>NUCLEOTIDE SEQUENCE [LARGE SCALE GENOMIC DNA]</scope>
    <source>
        <strain evidence="6 7">10D</strain>
    </source>
</reference>
<feature type="domain" description="Clp1 P-loop" evidence="5">
    <location>
        <begin position="266"/>
        <end position="357"/>
    </location>
</feature>
<dbReference type="InterPro" id="IPR032319">
    <property type="entry name" value="CLP1_P"/>
</dbReference>
<feature type="domain" description="Clp1 C-terminal" evidence="3">
    <location>
        <begin position="362"/>
        <end position="520"/>
    </location>
</feature>
<dbReference type="Gramene" id="CMO312CT">
    <property type="protein sequence ID" value="CMO312CT"/>
    <property type="gene ID" value="CMO312C"/>
</dbReference>
<sequence>MADTLSSHSSGLGTGHNADAWRVFDLRAENELRLEVSDDTQSTAQLRLLRGTAEVLGRELALHQSFDLRPGSRLGVFTWHGCRVEVRGSFHVPPYIAEETPNPLVMNIHAVLQRQREQSFRTGRDGRSNKTPRVAVVGPHDSGKLTVAATLAAYALRHLGARLAWLDLDPGAGFGPCSRLTAVPGALVMMSLHRPLLALEDAAAFERPICWYFGHFYPHDNAKSYLTLIGAIRRQLDAWMTEVDAKAAKAGDQGADTEAPLLYNAGCIAVLPAWTETRESFDLLADALHELSPTCVVVLESERLYALLRQSYDDRVNTDTKQRVDLVRIPKSGGVVPRDTSIRRAERAKRFRSYFYGLHGELHPHPLWLPTADILLYRICERALAPLTALPLGETFPDQESLEIEFLTELQEEMLHTVGAVSQASEQELAARLPNVISGASAAPPAAEASSHIDAPSTVWERPHLDDPTIVTRMVGTPVFGFVQITAVDRFRGRLRILSPSPGKLPSKLLQVSTDLRWIE</sequence>
<evidence type="ECO:0000313" key="7">
    <source>
        <dbReference type="Proteomes" id="UP000007014"/>
    </source>
</evidence>
<feature type="domain" description="Clp1 P-loop" evidence="5">
    <location>
        <begin position="138"/>
        <end position="242"/>
    </location>
</feature>
<dbReference type="Pfam" id="PF06807">
    <property type="entry name" value="Clp1"/>
    <property type="match status" value="1"/>
</dbReference>
<evidence type="ECO:0000313" key="6">
    <source>
        <dbReference type="EMBL" id="BAM81641.1"/>
    </source>
</evidence>
<dbReference type="Gene3D" id="2.60.120.1030">
    <property type="entry name" value="Clp1, DNA binding domain"/>
    <property type="match status" value="1"/>
</dbReference>
<dbReference type="OrthoDB" id="258143at2759"/>
<dbReference type="Gene3D" id="2.40.30.330">
    <property type="entry name" value="Pre-mRNA cleavage complex subunit Clp1, C-terminal domain"/>
    <property type="match status" value="1"/>
</dbReference>
<dbReference type="KEGG" id="cme:CYME_CMO312C"/>
<dbReference type="InterPro" id="IPR010655">
    <property type="entry name" value="Clp1_C"/>
</dbReference>
<dbReference type="InterPro" id="IPR045116">
    <property type="entry name" value="Clp1/Grc3"/>
</dbReference>
<dbReference type="PANTHER" id="PTHR12755:SF6">
    <property type="entry name" value="POLYRIBONUCLEOTIDE 5'-HYDROXYL-KINASE CLP1"/>
    <property type="match status" value="1"/>
</dbReference>
<dbReference type="EMBL" id="AP006497">
    <property type="protein sequence ID" value="BAM81641.1"/>
    <property type="molecule type" value="Genomic_DNA"/>
</dbReference>
<protein>
    <submittedName>
        <fullName evidence="6">Similar to pre-mRNA cleavage complex II protein Clp1</fullName>
    </submittedName>
</protein>
<dbReference type="AlphaFoldDB" id="M1UUS4"/>
<proteinExistence type="predicted"/>
<dbReference type="PANTHER" id="PTHR12755">
    <property type="entry name" value="CLEAVAGE/POLYADENYLATION FACTOR IA SUBUNIT CLP1P"/>
    <property type="match status" value="1"/>
</dbReference>
<keyword evidence="7" id="KW-1185">Reference proteome</keyword>
<dbReference type="eggNOG" id="KOG2749">
    <property type="taxonomic scope" value="Eukaryota"/>
</dbReference>
<evidence type="ECO:0000259" key="4">
    <source>
        <dbReference type="Pfam" id="PF16573"/>
    </source>
</evidence>
<dbReference type="InterPro" id="IPR032324">
    <property type="entry name" value="Clp1_N"/>
</dbReference>